<evidence type="ECO:0000313" key="2">
    <source>
        <dbReference type="EMBL" id="TKR92253.1"/>
    </source>
</evidence>
<comment type="caution">
    <text evidence="2">The sequence shown here is derived from an EMBL/GenBank/DDBJ whole genome shotgun (WGS) entry which is preliminary data.</text>
</comment>
<name>A0A4U5P8G1_STECR</name>
<evidence type="ECO:0000256" key="1">
    <source>
        <dbReference type="SAM" id="MobiDB-lite"/>
    </source>
</evidence>
<dbReference type="AlphaFoldDB" id="A0A4U5P8G1"/>
<reference evidence="2" key="2">
    <citation type="journal article" date="2015" name="Genome Biol.">
        <title>Comparative genomics of Steinernema reveals deeply conserved gene regulatory networks.</title>
        <authorList>
            <person name="Dillman A.R."/>
            <person name="Macchietto M."/>
            <person name="Porter C.F."/>
            <person name="Rogers A."/>
            <person name="Williams B."/>
            <person name="Antoshechkin I."/>
            <person name="Lee M.M."/>
            <person name="Goodwin Z."/>
            <person name="Lu X."/>
            <person name="Lewis E.E."/>
            <person name="Goodrich-Blair H."/>
            <person name="Stock S.P."/>
            <person name="Adams B.J."/>
            <person name="Sternberg P.W."/>
            <person name="Mortazavi A."/>
        </authorList>
    </citation>
    <scope>NUCLEOTIDE SEQUENCE [LARGE SCALE GENOMIC DNA]</scope>
    <source>
        <strain evidence="2">ALL</strain>
    </source>
</reference>
<protein>
    <submittedName>
        <fullName evidence="2">Uncharacterized protein</fullName>
    </submittedName>
</protein>
<accession>A0A4U5P8G1</accession>
<reference evidence="2" key="3">
    <citation type="journal article" date="2019" name="G3 (Bethesda)">
        <title>Hybrid Assembly of the Genome of the Entomopathogenic Nematode Steinernema carpocapsae Identifies the X-Chromosome.</title>
        <authorList>
            <person name="Serra L."/>
            <person name="Macchietto M."/>
            <person name="Macias-Munoz A."/>
            <person name="McGill C.J."/>
            <person name="Rodriguez I.M."/>
            <person name="Rodriguez B."/>
            <person name="Murad R."/>
            <person name="Mortazavi A."/>
        </authorList>
    </citation>
    <scope>NUCLEOTIDE SEQUENCE</scope>
    <source>
        <strain evidence="2">ALL</strain>
    </source>
</reference>
<sequence length="79" mass="9167">MKRELMAATGIQQISGRRYLRERVLSECLRKRNKGDAVKNHSQKELNDHEDVGVARSQEERRWSQMEIGPQKGTEEEGT</sequence>
<gene>
    <name evidence="2" type="ORF">L596_006944</name>
</gene>
<proteinExistence type="predicted"/>
<reference evidence="2" key="1">
    <citation type="submission" date="2013-11" db="EMBL/GenBank/DDBJ databases">
        <authorList>
            <person name="Sternberg P."/>
            <person name="Dillman A."/>
            <person name="Macchietto M."/>
        </authorList>
    </citation>
    <scope>NUCLEOTIDE SEQUENCE</scope>
    <source>
        <strain evidence="2">ALL</strain>
    </source>
</reference>
<dbReference type="EMBL" id="AZBU02000002">
    <property type="protein sequence ID" value="TKR92253.1"/>
    <property type="molecule type" value="Genomic_DNA"/>
</dbReference>
<organism evidence="2">
    <name type="scientific">Steinernema carpocapsae</name>
    <name type="common">Entomopathogenic nematode</name>
    <dbReference type="NCBI Taxonomy" id="34508"/>
    <lineage>
        <taxon>Eukaryota</taxon>
        <taxon>Metazoa</taxon>
        <taxon>Ecdysozoa</taxon>
        <taxon>Nematoda</taxon>
        <taxon>Chromadorea</taxon>
        <taxon>Rhabditida</taxon>
        <taxon>Tylenchina</taxon>
        <taxon>Panagrolaimomorpha</taxon>
        <taxon>Strongyloidoidea</taxon>
        <taxon>Steinernematidae</taxon>
        <taxon>Steinernema</taxon>
    </lineage>
</organism>
<feature type="region of interest" description="Disordered" evidence="1">
    <location>
        <begin position="33"/>
        <end position="79"/>
    </location>
</feature>
<feature type="compositionally biased region" description="Basic and acidic residues" evidence="1">
    <location>
        <begin position="33"/>
        <end position="64"/>
    </location>
</feature>